<dbReference type="InterPro" id="IPR006336">
    <property type="entry name" value="GCS2"/>
</dbReference>
<dbReference type="PANTHER" id="PTHR34378:SF1">
    <property type="entry name" value="GLUTAMATE--CYSTEINE LIGASE, CHLOROPLASTIC"/>
    <property type="match status" value="1"/>
</dbReference>
<dbReference type="RefSeq" id="WP_150486999.1">
    <property type="nucleotide sequence ID" value="NZ_BMUV01000037.1"/>
</dbReference>
<dbReference type="SUPFAM" id="SSF55931">
    <property type="entry name" value="Glutamine synthetase/guanido kinase"/>
    <property type="match status" value="1"/>
</dbReference>
<dbReference type="KEGG" id="snk:CP967_06325"/>
<dbReference type="Proteomes" id="UP000326178">
    <property type="component" value="Chromosome"/>
</dbReference>
<dbReference type="AlphaFoldDB" id="A0A5J6F680"/>
<reference evidence="6 7" key="1">
    <citation type="submission" date="2017-09" db="EMBL/GenBank/DDBJ databases">
        <authorList>
            <person name="Lee N."/>
            <person name="Cho B.-K."/>
        </authorList>
    </citation>
    <scope>NUCLEOTIDE SEQUENCE [LARGE SCALE GENOMIC DNA]</scope>
    <source>
        <strain evidence="6 7">ATCC 12769</strain>
    </source>
</reference>
<evidence type="ECO:0000256" key="1">
    <source>
        <dbReference type="ARBA" id="ARBA00012220"/>
    </source>
</evidence>
<dbReference type="PANTHER" id="PTHR34378">
    <property type="entry name" value="GLUTAMATE--CYSTEINE LIGASE, CHLOROPLASTIC"/>
    <property type="match status" value="1"/>
</dbReference>
<comment type="catalytic activity">
    <reaction evidence="5">
        <text>L-cysteine + L-glutamate + ATP = gamma-L-glutamyl-L-cysteine + ADP + phosphate + H(+)</text>
        <dbReference type="Rhea" id="RHEA:13285"/>
        <dbReference type="ChEBI" id="CHEBI:15378"/>
        <dbReference type="ChEBI" id="CHEBI:29985"/>
        <dbReference type="ChEBI" id="CHEBI:30616"/>
        <dbReference type="ChEBI" id="CHEBI:35235"/>
        <dbReference type="ChEBI" id="CHEBI:43474"/>
        <dbReference type="ChEBI" id="CHEBI:58173"/>
        <dbReference type="ChEBI" id="CHEBI:456216"/>
        <dbReference type="EC" id="6.3.2.2"/>
    </reaction>
</comment>
<keyword evidence="2 6" id="KW-0436">Ligase</keyword>
<dbReference type="EMBL" id="CP023702">
    <property type="protein sequence ID" value="QEU71632.1"/>
    <property type="molecule type" value="Genomic_DNA"/>
</dbReference>
<sequence>MSTQEQHSSRSRPRLRVPDLPEAFLAPPGARERIGLEVEAGVLDETTGLAAPYGGPHGMAALLRQVLRERGGSPRWAGEVLTGVHLPDGTKLTLEHGGQLEYSSPPADDLVTLVAAMRRTMEDMAALAGQHGLAIVPGGNLPFDRVDTAPWVPTVRGGVMRTYFAGLGPEGEGAPHIMRLSTSTQTTLDHLSEDDLASKLRVQAAASPVVAALLVNSPLYAGRLDGVLSHRCRDWLRMDPRRVGSPGPALRTPLTAKALTDWALGLPMIYRHSPTGYRLAGPRTFADHLRDGFDDGTFAGWDDWLSHLDQIYTTVRVRRNLETRAPDGPPYPHIPALPALWTGLTYHAPSREAAWELLRHYTPEETEAAQRALPADGLATRLGGDTARDLAGRLLALARAGLEARVLAGLEQPEAPAYLDPLDEILDTDETFAEQTARHWRTTYRNDPARYVKAHRVPPAV</sequence>
<evidence type="ECO:0000256" key="4">
    <source>
        <dbReference type="ARBA" id="ARBA00022840"/>
    </source>
</evidence>
<dbReference type="OrthoDB" id="9780152at2"/>
<evidence type="ECO:0000313" key="7">
    <source>
        <dbReference type="Proteomes" id="UP000326178"/>
    </source>
</evidence>
<dbReference type="Pfam" id="PF04107">
    <property type="entry name" value="GCS2"/>
    <property type="match status" value="1"/>
</dbReference>
<keyword evidence="4" id="KW-0067">ATP-binding</keyword>
<evidence type="ECO:0000256" key="2">
    <source>
        <dbReference type="ARBA" id="ARBA00022598"/>
    </source>
</evidence>
<dbReference type="Gene3D" id="3.30.590.20">
    <property type="match status" value="1"/>
</dbReference>
<evidence type="ECO:0000313" key="6">
    <source>
        <dbReference type="EMBL" id="QEU71632.1"/>
    </source>
</evidence>
<evidence type="ECO:0000256" key="3">
    <source>
        <dbReference type="ARBA" id="ARBA00022741"/>
    </source>
</evidence>
<evidence type="ECO:0000256" key="5">
    <source>
        <dbReference type="ARBA" id="ARBA00048819"/>
    </source>
</evidence>
<accession>A0A5J6F680</accession>
<dbReference type="GO" id="GO:0004357">
    <property type="term" value="F:glutamate-cysteine ligase activity"/>
    <property type="evidence" value="ECO:0007669"/>
    <property type="project" value="UniProtKB-EC"/>
</dbReference>
<dbReference type="GO" id="GO:0006750">
    <property type="term" value="P:glutathione biosynthetic process"/>
    <property type="evidence" value="ECO:0007669"/>
    <property type="project" value="InterPro"/>
</dbReference>
<keyword evidence="3" id="KW-0547">Nucleotide-binding</keyword>
<dbReference type="InterPro" id="IPR014746">
    <property type="entry name" value="Gln_synth/guanido_kin_cat_dom"/>
</dbReference>
<gene>
    <name evidence="6" type="ORF">CP967_06325</name>
</gene>
<proteinExistence type="predicted"/>
<organism evidence="6 7">
    <name type="scientific">Streptomyces nitrosporeus</name>
    <dbReference type="NCBI Taxonomy" id="28894"/>
    <lineage>
        <taxon>Bacteria</taxon>
        <taxon>Bacillati</taxon>
        <taxon>Actinomycetota</taxon>
        <taxon>Actinomycetes</taxon>
        <taxon>Kitasatosporales</taxon>
        <taxon>Streptomycetaceae</taxon>
        <taxon>Streptomyces</taxon>
    </lineage>
</organism>
<dbReference type="InterPro" id="IPR035434">
    <property type="entry name" value="GCL_bact_plant"/>
</dbReference>
<protein>
    <recommendedName>
        <fullName evidence="1">glutamate--cysteine ligase</fullName>
        <ecNumber evidence="1">6.3.2.2</ecNumber>
    </recommendedName>
</protein>
<keyword evidence="7" id="KW-1185">Reference proteome</keyword>
<dbReference type="EC" id="6.3.2.2" evidence="1"/>
<dbReference type="GO" id="GO:0005524">
    <property type="term" value="F:ATP binding"/>
    <property type="evidence" value="ECO:0007669"/>
    <property type="project" value="UniProtKB-KW"/>
</dbReference>
<name>A0A5J6F680_9ACTN</name>